<name>A0A9N9CLZ0_9GLOM</name>
<dbReference type="EMBL" id="CAJVPI010001279">
    <property type="protein sequence ID" value="CAG8604662.1"/>
    <property type="molecule type" value="Genomic_DNA"/>
</dbReference>
<proteinExistence type="predicted"/>
<comment type="caution">
    <text evidence="1">The sequence shown here is derived from an EMBL/GenBank/DDBJ whole genome shotgun (WGS) entry which is preliminary data.</text>
</comment>
<evidence type="ECO:0000313" key="1">
    <source>
        <dbReference type="EMBL" id="CAG8604662.1"/>
    </source>
</evidence>
<dbReference type="OrthoDB" id="2387127at2759"/>
<accession>A0A9N9CLZ0</accession>
<keyword evidence="2" id="KW-1185">Reference proteome</keyword>
<dbReference type="AlphaFoldDB" id="A0A9N9CLZ0"/>
<gene>
    <name evidence="1" type="ORF">PBRASI_LOCUS7836</name>
</gene>
<protein>
    <submittedName>
        <fullName evidence="1">6388_t:CDS:1</fullName>
    </submittedName>
</protein>
<organism evidence="1 2">
    <name type="scientific">Paraglomus brasilianum</name>
    <dbReference type="NCBI Taxonomy" id="144538"/>
    <lineage>
        <taxon>Eukaryota</taxon>
        <taxon>Fungi</taxon>
        <taxon>Fungi incertae sedis</taxon>
        <taxon>Mucoromycota</taxon>
        <taxon>Glomeromycotina</taxon>
        <taxon>Glomeromycetes</taxon>
        <taxon>Paraglomerales</taxon>
        <taxon>Paraglomeraceae</taxon>
        <taxon>Paraglomus</taxon>
    </lineage>
</organism>
<reference evidence="1" key="1">
    <citation type="submission" date="2021-06" db="EMBL/GenBank/DDBJ databases">
        <authorList>
            <person name="Kallberg Y."/>
            <person name="Tangrot J."/>
            <person name="Rosling A."/>
        </authorList>
    </citation>
    <scope>NUCLEOTIDE SEQUENCE</scope>
    <source>
        <strain evidence="1">BR232B</strain>
    </source>
</reference>
<dbReference type="Proteomes" id="UP000789739">
    <property type="component" value="Unassembled WGS sequence"/>
</dbReference>
<evidence type="ECO:0000313" key="2">
    <source>
        <dbReference type="Proteomes" id="UP000789739"/>
    </source>
</evidence>
<sequence length="465" mass="52463">MSANYFNNAGANENVVSFEAWILWHKLNGAADLTATAAKKSYLEQLTAAIDKKQGNHKILTDARQKASNLTASTAMARAQKAYDDDKIIPNIGNDMERQALVIFDKMLDEMHTNGEAVNPLRPIACGVLDTSGADSLWTEMTARDNVVLCLSCLPEAYISPDVHGAIPIMCQDLIGNYQTRDICGKVALIQPVNMPWVRGAKDKLQVHAAHTLLENLRHIWAVQSPDGVNSYNEGTYVARIVTELFKGFSYGEIPLDVRWAEEVSEASTRGHKPDMCIKVSLPDKESLEILFLESSRPKADVSKFLLDWVKLVCMCKDAHVQMFNTITKDQAAQLGMLEGGKAFLEQVGAVPILMIQVHCLEIKIAVLDMPYCVYYRVRVLESFTIPLKLLENPEELEKFVNCWLRLQAYINKVARELRHLWQMKRELFFSQRDTDLNAMNIDHLETPSTPQSDYLTYYSMNTKN</sequence>